<dbReference type="KEGG" id="aaeo:BJI67_07905"/>
<evidence type="ECO:0008006" key="4">
    <source>
        <dbReference type="Google" id="ProtNLM"/>
    </source>
</evidence>
<feature type="transmembrane region" description="Helical" evidence="1">
    <location>
        <begin position="115"/>
        <end position="135"/>
    </location>
</feature>
<accession>A0A1D8KC29</accession>
<keyword evidence="1" id="KW-1133">Transmembrane helix</keyword>
<protein>
    <recommendedName>
        <fullName evidence="4">DUF1440 domain-containing protein</fullName>
    </recommendedName>
</protein>
<keyword evidence="3" id="KW-1185">Reference proteome</keyword>
<keyword evidence="1" id="KW-0812">Transmembrane</keyword>
<sequence length="150" mass="16313">MASRDWGKAIAVGLINGIALAAILIATLKSGISPMPAPLGLLFADTLFGRHLPVPVGIAFHLAYVTFWSVVFIVFFRPRLAFSSVVLLAAGLWIFALLVFVPFVGWGFFGMAVGPRIAIGLLINHALFALFLWGLSKAFFRDERRPAENV</sequence>
<dbReference type="Proteomes" id="UP000095342">
    <property type="component" value="Chromosome"/>
</dbReference>
<keyword evidence="1" id="KW-0472">Membrane</keyword>
<dbReference type="AlphaFoldDB" id="A0A1D8KC29"/>
<proteinExistence type="predicted"/>
<reference evidence="2 3" key="1">
    <citation type="submission" date="2016-09" db="EMBL/GenBank/DDBJ databases">
        <title>Acidihalobacter prosperus V6 (DSM14174).</title>
        <authorList>
            <person name="Khaleque H.N."/>
            <person name="Ramsay J.P."/>
            <person name="Murphy R.J.T."/>
            <person name="Kaksonen A.H."/>
            <person name="Boxall N.J."/>
            <person name="Watkin E.L.J."/>
        </authorList>
    </citation>
    <scope>NUCLEOTIDE SEQUENCE [LARGE SCALE GENOMIC DNA]</scope>
    <source>
        <strain evidence="2 3">V6</strain>
    </source>
</reference>
<name>A0A1D8KC29_9GAMM</name>
<organism evidence="2 3">
    <name type="scientific">Acidihalobacter aeolianus</name>
    <dbReference type="NCBI Taxonomy" id="2792603"/>
    <lineage>
        <taxon>Bacteria</taxon>
        <taxon>Pseudomonadati</taxon>
        <taxon>Pseudomonadota</taxon>
        <taxon>Gammaproteobacteria</taxon>
        <taxon>Chromatiales</taxon>
        <taxon>Ectothiorhodospiraceae</taxon>
        <taxon>Acidihalobacter</taxon>
    </lineage>
</organism>
<gene>
    <name evidence="2" type="ORF">BJI67_07905</name>
</gene>
<feature type="transmembrane region" description="Helical" evidence="1">
    <location>
        <begin position="52"/>
        <end position="76"/>
    </location>
</feature>
<evidence type="ECO:0000256" key="1">
    <source>
        <dbReference type="SAM" id="Phobius"/>
    </source>
</evidence>
<feature type="transmembrane region" description="Helical" evidence="1">
    <location>
        <begin position="12"/>
        <end position="32"/>
    </location>
</feature>
<dbReference type="EMBL" id="CP017448">
    <property type="protein sequence ID" value="AOV18515.1"/>
    <property type="molecule type" value="Genomic_DNA"/>
</dbReference>
<feature type="transmembrane region" description="Helical" evidence="1">
    <location>
        <begin position="85"/>
        <end position="109"/>
    </location>
</feature>
<evidence type="ECO:0000313" key="3">
    <source>
        <dbReference type="Proteomes" id="UP000095342"/>
    </source>
</evidence>
<evidence type="ECO:0000313" key="2">
    <source>
        <dbReference type="EMBL" id="AOV18515.1"/>
    </source>
</evidence>